<feature type="transmembrane region" description="Helical" evidence="1">
    <location>
        <begin position="198"/>
        <end position="218"/>
    </location>
</feature>
<evidence type="ECO:0000256" key="1">
    <source>
        <dbReference type="SAM" id="Phobius"/>
    </source>
</evidence>
<keyword evidence="3" id="KW-1185">Reference proteome</keyword>
<organism evidence="2 3">
    <name type="scientific">Pantoea conspicua</name>
    <dbReference type="NCBI Taxonomy" id="472705"/>
    <lineage>
        <taxon>Bacteria</taxon>
        <taxon>Pseudomonadati</taxon>
        <taxon>Pseudomonadota</taxon>
        <taxon>Gammaproteobacteria</taxon>
        <taxon>Enterobacterales</taxon>
        <taxon>Erwiniaceae</taxon>
        <taxon>Pantoea</taxon>
    </lineage>
</organism>
<feature type="transmembrane region" description="Helical" evidence="1">
    <location>
        <begin position="357"/>
        <end position="378"/>
    </location>
</feature>
<feature type="transmembrane region" description="Helical" evidence="1">
    <location>
        <begin position="46"/>
        <end position="63"/>
    </location>
</feature>
<feature type="transmembrane region" description="Helical" evidence="1">
    <location>
        <begin position="7"/>
        <end position="26"/>
    </location>
</feature>
<evidence type="ECO:0000313" key="3">
    <source>
        <dbReference type="Proteomes" id="UP000193933"/>
    </source>
</evidence>
<proteinExistence type="predicted"/>
<gene>
    <name evidence="2" type="ORF">HA41_00730</name>
</gene>
<keyword evidence="1" id="KW-0812">Transmembrane</keyword>
<reference evidence="2 3" key="1">
    <citation type="journal article" date="2017" name="Antonie Van Leeuwenhoek">
        <title>Phylogenomic resolution of the bacterial genus Pantoea and its relationship with Erwinia and Tatumella.</title>
        <authorList>
            <person name="Palmer M."/>
            <person name="Steenkamp E.T."/>
            <person name="Coetzee M.P."/>
            <person name="Chan W.Y."/>
            <person name="van Zyl E."/>
            <person name="De Maayer P."/>
            <person name="Coutinho T.A."/>
            <person name="Blom J."/>
            <person name="Smits T.H."/>
            <person name="Duffy B."/>
            <person name="Venter S.N."/>
        </authorList>
    </citation>
    <scope>NUCLEOTIDE SEQUENCE [LARGE SCALE GENOMIC DNA]</scope>
    <source>
        <strain evidence="2 3">LMG 24534</strain>
    </source>
</reference>
<protein>
    <submittedName>
        <fullName evidence="2">Uncharacterized protein</fullName>
    </submittedName>
</protein>
<feature type="transmembrane region" description="Helical" evidence="1">
    <location>
        <begin position="384"/>
        <end position="403"/>
    </location>
</feature>
<feature type="transmembrane region" description="Helical" evidence="1">
    <location>
        <begin position="283"/>
        <end position="303"/>
    </location>
</feature>
<feature type="transmembrane region" description="Helical" evidence="1">
    <location>
        <begin position="130"/>
        <end position="148"/>
    </location>
</feature>
<dbReference type="AlphaFoldDB" id="A0A1X1C2X6"/>
<keyword evidence="1" id="KW-1133">Transmembrane helix</keyword>
<dbReference type="EMBL" id="MLFN01000001">
    <property type="protein sequence ID" value="ORM55989.1"/>
    <property type="molecule type" value="Genomic_DNA"/>
</dbReference>
<feature type="transmembrane region" description="Helical" evidence="1">
    <location>
        <begin position="75"/>
        <end position="96"/>
    </location>
</feature>
<accession>A0A1X1C2X6</accession>
<dbReference type="RefSeq" id="WP_094119143.1">
    <property type="nucleotide sequence ID" value="NZ_MLFN01000001.1"/>
</dbReference>
<sequence length="425" mass="47777">MTAQNKINYVIAFFVAIALAGISASLNLQNFADDLVFSHALDNTSLYDFMVGSYAGWSGRFTLNALMVGTINYHAVWKVGIPLSIILLCSSASRIITGKFDLKVTALSVFIYLLLPKEILANGSWWITGFYNYLLPAAAMLYSLSVFMKRGAVGWTEGALSLLCLTISCFSEQTSIVTAVSALLLIFFCRDFRRPFSYAYILVTAVLSWLMFSAPGNFHRLQEETWRWMPGYESESLVNKLIYGYDRIHQAMVMPDSIVFCLLCILCIILIIKDKNRTKVGSVFALVMMAHVALMLLIRLGLLHPSESFYNPEYLNPQRWISISRYCSYLFTGFVILGTCYALAVAALKDRDFVKPLVMIILGFATILMVGFSPTVYASGMRVLYLWAVMIMCSSCFIFYKIYGHEKEILRNVVACIIAAYIISI</sequence>
<evidence type="ECO:0000313" key="2">
    <source>
        <dbReference type="EMBL" id="ORM55989.1"/>
    </source>
</evidence>
<feature type="transmembrane region" description="Helical" evidence="1">
    <location>
        <begin position="323"/>
        <end position="345"/>
    </location>
</feature>
<name>A0A1X1C2X6_9GAMM</name>
<comment type="caution">
    <text evidence="2">The sequence shown here is derived from an EMBL/GenBank/DDBJ whole genome shotgun (WGS) entry which is preliminary data.</text>
</comment>
<dbReference type="Proteomes" id="UP000193933">
    <property type="component" value="Unassembled WGS sequence"/>
</dbReference>
<dbReference type="OrthoDB" id="2284195at2"/>
<feature type="transmembrane region" description="Helical" evidence="1">
    <location>
        <begin position="251"/>
        <end position="271"/>
    </location>
</feature>
<keyword evidence="1" id="KW-0472">Membrane</keyword>